<evidence type="ECO:0008006" key="5">
    <source>
        <dbReference type="Google" id="ProtNLM"/>
    </source>
</evidence>
<gene>
    <name evidence="1" type="ORF">DU71_00350</name>
    <name evidence="2" type="ORF">DU72_10145</name>
</gene>
<organism evidence="1 4">
    <name type="scientific">Methanosarcina mazei</name>
    <name type="common">Methanosarcina frisia</name>
    <dbReference type="NCBI Taxonomy" id="2209"/>
    <lineage>
        <taxon>Archaea</taxon>
        <taxon>Methanobacteriati</taxon>
        <taxon>Methanobacteriota</taxon>
        <taxon>Stenosarchaea group</taxon>
        <taxon>Methanomicrobia</taxon>
        <taxon>Methanosarcinales</taxon>
        <taxon>Methanosarcinaceae</taxon>
        <taxon>Methanosarcina</taxon>
    </lineage>
</organism>
<sequence>MKIAFFINTPAHVHFHKYTIRELERRGHTVLVLARNYGDTLKLLEELGFKYFMYSDVPDSKYGKIIDFPFSVLSAFKHLRKQKPDLLIGIGLYSTYTSLFLRKPCVIFTDSEPTNFQFMLLKPIVKAIITPSSFKMELGSKHIKINTYKEFAYLHANYFKPDPSIYELLGISPDLDFVLLRFNAFDAVHDVGIKGFTIEDKRTLVREAERYSKVFISSELDLPEDLQKYAITIPKHKIHDVIHYAKMVVADTQTIITEAAVLGTPAVRYNTFAGENDMGNFVELEKKYHLIHSFNDSQKAINKVIEFVKKPNLKKEWVQKRDHLLADKIDATKFMVTFIENYPESLSKALETNKEFATAGNPVLLQGDLS</sequence>
<comment type="caution">
    <text evidence="1">The sequence shown here is derived from an EMBL/GenBank/DDBJ whole genome shotgun (WGS) entry which is preliminary data.</text>
</comment>
<evidence type="ECO:0000313" key="2">
    <source>
        <dbReference type="EMBL" id="KKH44633.1"/>
    </source>
</evidence>
<dbReference type="PANTHER" id="PTHR39662:SF1">
    <property type="entry name" value="DUF354 DOMAIN-CONTAINING PROTEIN"/>
    <property type="match status" value="1"/>
</dbReference>
<dbReference type="Proteomes" id="UP000034259">
    <property type="component" value="Unassembled WGS sequence"/>
</dbReference>
<evidence type="ECO:0000313" key="4">
    <source>
        <dbReference type="Proteomes" id="UP000034672"/>
    </source>
</evidence>
<name>A0A0F8PUD6_METMZ</name>
<dbReference type="Gene3D" id="3.40.50.2000">
    <property type="entry name" value="Glycogen Phosphorylase B"/>
    <property type="match status" value="1"/>
</dbReference>
<dbReference type="SUPFAM" id="SSF53756">
    <property type="entry name" value="UDP-Glycosyltransferase/glycogen phosphorylase"/>
    <property type="match status" value="1"/>
</dbReference>
<dbReference type="EMBL" id="JJQK01000271">
    <property type="protein sequence ID" value="KKH44633.1"/>
    <property type="molecule type" value="Genomic_DNA"/>
</dbReference>
<evidence type="ECO:0000313" key="3">
    <source>
        <dbReference type="Proteomes" id="UP000034259"/>
    </source>
</evidence>
<evidence type="ECO:0000313" key="1">
    <source>
        <dbReference type="EMBL" id="KKH40464.1"/>
    </source>
</evidence>
<protein>
    <recommendedName>
        <fullName evidence="5">DUF354 domain-containing protein</fullName>
    </recommendedName>
</protein>
<accession>A0A0F8PUD6</accession>
<dbReference type="EMBL" id="JJQI01000045">
    <property type="protein sequence ID" value="KKH40464.1"/>
    <property type="molecule type" value="Genomic_DNA"/>
</dbReference>
<reference evidence="3 4" key="1">
    <citation type="journal article" date="2015" name="ISME J.">
        <title>Genomic and phenotypic differentiation among Methanosarcina mazei populations from Columbia River sediment.</title>
        <authorList>
            <person name="Youngblut N.D."/>
            <person name="Wirth J.S."/>
            <person name="Henriksen J.R."/>
            <person name="Smith M."/>
            <person name="Simon H."/>
            <person name="Metcalf W.W."/>
            <person name="Whitaker R.J."/>
        </authorList>
    </citation>
    <scope>NUCLEOTIDE SEQUENCE [LARGE SCALE GENOMIC DNA]</scope>
    <source>
        <strain evidence="1 4">1.H.A.1A.4</strain>
        <strain evidence="2 3">1.H.A.2.1</strain>
    </source>
</reference>
<dbReference type="Proteomes" id="UP000034672">
    <property type="component" value="Unassembled WGS sequence"/>
</dbReference>
<dbReference type="Pfam" id="PF04007">
    <property type="entry name" value="DUF354"/>
    <property type="match status" value="1"/>
</dbReference>
<dbReference type="PATRIC" id="fig|2209.52.peg.77"/>
<dbReference type="InterPro" id="IPR007152">
    <property type="entry name" value="DUF354"/>
</dbReference>
<dbReference type="PIRSF" id="PIRSF005357">
    <property type="entry name" value="UCP005357"/>
    <property type="match status" value="1"/>
</dbReference>
<proteinExistence type="predicted"/>
<dbReference type="AlphaFoldDB" id="A0A0F8PUD6"/>
<dbReference type="PANTHER" id="PTHR39662">
    <property type="entry name" value="DUF354 DOMAIN-CONTAINING PROTEIN-RELATED"/>
    <property type="match status" value="1"/>
</dbReference>